<evidence type="ECO:0000313" key="4">
    <source>
        <dbReference type="Proteomes" id="UP001297581"/>
    </source>
</evidence>
<dbReference type="InterPro" id="IPR012938">
    <property type="entry name" value="Glc/Sorbosone_DH"/>
</dbReference>
<evidence type="ECO:0000313" key="3">
    <source>
        <dbReference type="EMBL" id="MCH4293465.1"/>
    </source>
</evidence>
<dbReference type="AlphaFoldDB" id="A0AAJ1F9T0"/>
<dbReference type="PANTHER" id="PTHR33546">
    <property type="entry name" value="LARGE, MULTIFUNCTIONAL SECRETED PROTEIN-RELATED"/>
    <property type="match status" value="1"/>
</dbReference>
<keyword evidence="1" id="KW-0732">Signal</keyword>
<dbReference type="InterPro" id="IPR011041">
    <property type="entry name" value="Quinoprot_gluc/sorb_DH_b-prop"/>
</dbReference>
<name>A0AAJ1F9T0_9GAMM</name>
<comment type="caution">
    <text evidence="3">The sequence shown here is derived from an EMBL/GenBank/DDBJ whole genome shotgun (WGS) entry which is preliminary data.</text>
</comment>
<dbReference type="PANTHER" id="PTHR33546:SF1">
    <property type="entry name" value="LARGE, MULTIFUNCTIONAL SECRETED PROTEIN"/>
    <property type="match status" value="1"/>
</dbReference>
<dbReference type="RefSeq" id="WP_240589986.1">
    <property type="nucleotide sequence ID" value="NZ_JAKUDL010000001.1"/>
</dbReference>
<organism evidence="3 4">
    <name type="scientific">Shewanella zhuhaiensis</name>
    <dbReference type="NCBI Taxonomy" id="2919576"/>
    <lineage>
        <taxon>Bacteria</taxon>
        <taxon>Pseudomonadati</taxon>
        <taxon>Pseudomonadota</taxon>
        <taxon>Gammaproteobacteria</taxon>
        <taxon>Alteromonadales</taxon>
        <taxon>Shewanellaceae</taxon>
        <taxon>Shewanella</taxon>
    </lineage>
</organism>
<accession>A0AAJ1F9T0</accession>
<dbReference type="Proteomes" id="UP001297581">
    <property type="component" value="Unassembled WGS sequence"/>
</dbReference>
<dbReference type="EMBL" id="JAKUDL010000001">
    <property type="protein sequence ID" value="MCH4293465.1"/>
    <property type="molecule type" value="Genomic_DNA"/>
</dbReference>
<dbReference type="Pfam" id="PF07995">
    <property type="entry name" value="GSDH"/>
    <property type="match status" value="1"/>
</dbReference>
<dbReference type="SUPFAM" id="SSF50952">
    <property type="entry name" value="Soluble quinoprotein glucose dehydrogenase"/>
    <property type="match status" value="1"/>
</dbReference>
<keyword evidence="4" id="KW-1185">Reference proteome</keyword>
<gene>
    <name evidence="3" type="ORF">MJ923_04005</name>
</gene>
<reference evidence="3 4" key="1">
    <citation type="submission" date="2022-02" db="EMBL/GenBank/DDBJ databases">
        <title>The genome sequence of Shewanella sp. 3B26.</title>
        <authorList>
            <person name="Du J."/>
        </authorList>
    </citation>
    <scope>NUCLEOTIDE SEQUENCE [LARGE SCALE GENOMIC DNA]</scope>
    <source>
        <strain evidence="3 4">3B26</strain>
    </source>
</reference>
<dbReference type="InterPro" id="IPR011042">
    <property type="entry name" value="6-blade_b-propeller_TolB-like"/>
</dbReference>
<evidence type="ECO:0000256" key="1">
    <source>
        <dbReference type="SAM" id="SignalP"/>
    </source>
</evidence>
<sequence>MTSGKLSRALLLLALTPLLATAYSKEENQAVLDLIKLPAGFEIEVLHDGFKNYRQMALTDSGMLYVGSRKEGKVHYFPLPGSAAAKAGVPSGAISMKFTMPSGIAIKGGSLYIADIGKLYRVKDAESPGKSAPEIIYDKLPQDLHHGWKYLKFGPDGRLYIPIGAPCNICDAGPNYSKIISLDLDTLSTRDEALGVRNSVGFDFSPTTGELWFTDNGRDMMGDDLPSDELNRLSRRGQHFGYPYVHQGDTLDPEFGTGKRIQDYEAPKARLGAHVASLGMTFYTQKQFPPKYHGGIFIAEHGSWNRSEKVGYRVRFAKLKDGEVESLETFAEGWLQGDAVHGRPADVLVAPDGSLLVSDDGRDRLYRIFYSGHSGTQKGN</sequence>
<proteinExistence type="predicted"/>
<protein>
    <submittedName>
        <fullName evidence="3">PQQ-dependent sugar dehydrogenase</fullName>
    </submittedName>
</protein>
<feature type="chain" id="PRO_5042542886" evidence="1">
    <location>
        <begin position="23"/>
        <end position="380"/>
    </location>
</feature>
<dbReference type="Gene3D" id="2.120.10.30">
    <property type="entry name" value="TolB, C-terminal domain"/>
    <property type="match status" value="1"/>
</dbReference>
<evidence type="ECO:0000259" key="2">
    <source>
        <dbReference type="Pfam" id="PF07995"/>
    </source>
</evidence>
<feature type="domain" description="Glucose/Sorbosone dehydrogenase" evidence="2">
    <location>
        <begin position="133"/>
        <end position="363"/>
    </location>
</feature>
<feature type="signal peptide" evidence="1">
    <location>
        <begin position="1"/>
        <end position="22"/>
    </location>
</feature>